<keyword evidence="3" id="KW-0813">Transport</keyword>
<dbReference type="HOGENOM" id="CLU_013430_3_6_6"/>
<gene>
    <name evidence="12" type="ordered locus">Tgr7_3258</name>
</gene>
<evidence type="ECO:0000256" key="9">
    <source>
        <dbReference type="SAM" id="Phobius"/>
    </source>
</evidence>
<dbReference type="PANTHER" id="PTHR43840:SF15">
    <property type="entry name" value="MITOCHONDRIAL METAL TRANSPORTER 1-RELATED"/>
    <property type="match status" value="1"/>
</dbReference>
<dbReference type="PANTHER" id="PTHR43840">
    <property type="entry name" value="MITOCHONDRIAL METAL TRANSPORTER 1-RELATED"/>
    <property type="match status" value="1"/>
</dbReference>
<proteinExistence type="inferred from homology"/>
<keyword evidence="6" id="KW-0862">Zinc</keyword>
<feature type="transmembrane region" description="Helical" evidence="9">
    <location>
        <begin position="88"/>
        <end position="105"/>
    </location>
</feature>
<keyword evidence="7 9" id="KW-1133">Transmembrane helix</keyword>
<dbReference type="InterPro" id="IPR058533">
    <property type="entry name" value="Cation_efflux_TM"/>
</dbReference>
<evidence type="ECO:0000256" key="4">
    <source>
        <dbReference type="ARBA" id="ARBA00022496"/>
    </source>
</evidence>
<dbReference type="Gene3D" id="1.20.1510.10">
    <property type="entry name" value="Cation efflux protein transmembrane domain"/>
    <property type="match status" value="1"/>
</dbReference>
<keyword evidence="6" id="KW-0406">Ion transport</keyword>
<dbReference type="GO" id="GO:0006829">
    <property type="term" value="P:zinc ion transport"/>
    <property type="evidence" value="ECO:0007669"/>
    <property type="project" value="UniProtKB-KW"/>
</dbReference>
<reference evidence="12 13" key="1">
    <citation type="journal article" date="2011" name="Stand. Genomic Sci.">
        <title>Complete genome sequence of 'Thioalkalivibrio sulfidophilus' HL-EbGr7.</title>
        <authorList>
            <person name="Muyzer G."/>
            <person name="Sorokin D.Y."/>
            <person name="Mavromatis K."/>
            <person name="Lapidus A."/>
            <person name="Clum A."/>
            <person name="Ivanova N."/>
            <person name="Pati A."/>
            <person name="d'Haeseleer P."/>
            <person name="Woyke T."/>
            <person name="Kyrpides N.C."/>
        </authorList>
    </citation>
    <scope>NUCLEOTIDE SEQUENCE [LARGE SCALE GENOMIC DNA]</scope>
    <source>
        <strain evidence="12 13">HL-EbGR7</strain>
    </source>
</reference>
<dbReference type="Pfam" id="PF16916">
    <property type="entry name" value="ZT_dimer"/>
    <property type="match status" value="1"/>
</dbReference>
<dbReference type="STRING" id="396588.Tgr7_3258"/>
<organism evidence="12 13">
    <name type="scientific">Thioalkalivibrio sulfidiphilus (strain HL-EbGR7)</name>
    <dbReference type="NCBI Taxonomy" id="396588"/>
    <lineage>
        <taxon>Bacteria</taxon>
        <taxon>Pseudomonadati</taxon>
        <taxon>Pseudomonadota</taxon>
        <taxon>Gammaproteobacteria</taxon>
        <taxon>Chromatiales</taxon>
        <taxon>Ectothiorhodospiraceae</taxon>
        <taxon>Thioalkalivibrio</taxon>
    </lineage>
</organism>
<evidence type="ECO:0000256" key="1">
    <source>
        <dbReference type="ARBA" id="ARBA00004141"/>
    </source>
</evidence>
<dbReference type="InterPro" id="IPR027470">
    <property type="entry name" value="Cation_efflux_CTD"/>
</dbReference>
<evidence type="ECO:0000313" key="12">
    <source>
        <dbReference type="EMBL" id="ACL74326.1"/>
    </source>
</evidence>
<feature type="domain" description="Cation efflux protein transmembrane" evidence="10">
    <location>
        <begin position="23"/>
        <end position="215"/>
    </location>
</feature>
<comment type="similarity">
    <text evidence="2">Belongs to the cation diffusion facilitator (CDF) transporter (TC 2.A.4) family. FieF subfamily.</text>
</comment>
<dbReference type="Gene3D" id="3.30.70.1350">
    <property type="entry name" value="Cation efflux protein, cytoplasmic domain"/>
    <property type="match status" value="1"/>
</dbReference>
<evidence type="ECO:0000256" key="8">
    <source>
        <dbReference type="ARBA" id="ARBA00023136"/>
    </source>
</evidence>
<evidence type="ECO:0000256" key="2">
    <source>
        <dbReference type="ARBA" id="ARBA00010212"/>
    </source>
</evidence>
<name>B8GR72_THISH</name>
<keyword evidence="5 9" id="KW-0812">Transmembrane</keyword>
<keyword evidence="4" id="KW-0410">Iron transport</keyword>
<dbReference type="NCBIfam" id="TIGR01297">
    <property type="entry name" value="CDF"/>
    <property type="match status" value="1"/>
</dbReference>
<dbReference type="RefSeq" id="WP_012639788.1">
    <property type="nucleotide sequence ID" value="NC_011901.1"/>
</dbReference>
<dbReference type="InterPro" id="IPR036837">
    <property type="entry name" value="Cation_efflux_CTD_sf"/>
</dbReference>
<sequence length="390" mass="42350">MNDTSELLPGKSRERTMRRVTLTAAFINLMLSAAQIVGGVFTQSQALIADGMHTLSDLMSDGVVLLAGRQANVAPDSEHPYGHARIETLATVVVGLLLLGVGIGIGVDAGQRLFEPERLLSPEPLALGFAVLAIVFKEGLYQYTIRVARRIRSNLLKANAWHHRSDVVSSIVVLVGVGGTLAGLPYLDAVAAVLVAALIAHMGGKLIWDSARELIDTGLAEERVEHIRQTILAVEGVKNLHMLRTRRMAGTALADVHIQVPSRVSISEGHQISERVRLAVTDAFEEVTDVTVHIDPEDDEHNPPALDLPTRTHLLSRLQGQWAEISETRQLENVVLHYLGGQVHLELYLPQSVAPDVEAASNLSARLREASKQLAEVGEVVVYFRGNGPR</sequence>
<dbReference type="EMBL" id="CP001339">
    <property type="protein sequence ID" value="ACL74326.1"/>
    <property type="molecule type" value="Genomic_DNA"/>
</dbReference>
<dbReference type="GO" id="GO:0008324">
    <property type="term" value="F:monoatomic cation transmembrane transporter activity"/>
    <property type="evidence" value="ECO:0007669"/>
    <property type="project" value="InterPro"/>
</dbReference>
<dbReference type="Proteomes" id="UP000002383">
    <property type="component" value="Chromosome"/>
</dbReference>
<feature type="domain" description="Cation efflux protein cytoplasmic" evidence="11">
    <location>
        <begin position="220"/>
        <end position="297"/>
    </location>
</feature>
<evidence type="ECO:0000259" key="11">
    <source>
        <dbReference type="Pfam" id="PF16916"/>
    </source>
</evidence>
<keyword evidence="4" id="KW-0408">Iron</keyword>
<dbReference type="InterPro" id="IPR050291">
    <property type="entry name" value="CDF_Transporter"/>
</dbReference>
<dbReference type="KEGG" id="tgr:Tgr7_3258"/>
<dbReference type="SUPFAM" id="SSF161111">
    <property type="entry name" value="Cation efflux protein transmembrane domain-like"/>
    <property type="match status" value="1"/>
</dbReference>
<feature type="transmembrane region" description="Helical" evidence="9">
    <location>
        <begin position="20"/>
        <end position="41"/>
    </location>
</feature>
<dbReference type="InterPro" id="IPR027469">
    <property type="entry name" value="Cation_efflux_TMD_sf"/>
</dbReference>
<evidence type="ECO:0000256" key="5">
    <source>
        <dbReference type="ARBA" id="ARBA00022692"/>
    </source>
</evidence>
<evidence type="ECO:0000256" key="3">
    <source>
        <dbReference type="ARBA" id="ARBA00022448"/>
    </source>
</evidence>
<dbReference type="AlphaFoldDB" id="B8GR72"/>
<accession>B8GR72</accession>
<protein>
    <submittedName>
        <fullName evidence="12">Cation diffusion facilitator family transporter</fullName>
    </submittedName>
</protein>
<keyword evidence="13" id="KW-1185">Reference proteome</keyword>
<feature type="transmembrane region" description="Helical" evidence="9">
    <location>
        <begin position="125"/>
        <end position="145"/>
    </location>
</feature>
<dbReference type="GO" id="GO:0016020">
    <property type="term" value="C:membrane"/>
    <property type="evidence" value="ECO:0007669"/>
    <property type="project" value="UniProtKB-SubCell"/>
</dbReference>
<dbReference type="FunFam" id="1.20.1510.10:FF:000006">
    <property type="entry name" value="Divalent cation efflux transporter"/>
    <property type="match status" value="1"/>
</dbReference>
<evidence type="ECO:0000259" key="10">
    <source>
        <dbReference type="Pfam" id="PF01545"/>
    </source>
</evidence>
<dbReference type="GO" id="GO:0006826">
    <property type="term" value="P:iron ion transport"/>
    <property type="evidence" value="ECO:0007669"/>
    <property type="project" value="UniProtKB-KW"/>
</dbReference>
<dbReference type="InterPro" id="IPR002524">
    <property type="entry name" value="Cation_efflux"/>
</dbReference>
<dbReference type="eggNOG" id="COG0053">
    <property type="taxonomic scope" value="Bacteria"/>
</dbReference>
<dbReference type="SUPFAM" id="SSF160240">
    <property type="entry name" value="Cation efflux protein cytoplasmic domain-like"/>
    <property type="match status" value="1"/>
</dbReference>
<feature type="transmembrane region" description="Helical" evidence="9">
    <location>
        <begin position="166"/>
        <end position="184"/>
    </location>
</feature>
<evidence type="ECO:0000256" key="6">
    <source>
        <dbReference type="ARBA" id="ARBA00022906"/>
    </source>
</evidence>
<dbReference type="Pfam" id="PF01545">
    <property type="entry name" value="Cation_efflux"/>
    <property type="match status" value="1"/>
</dbReference>
<keyword evidence="6" id="KW-0864">Zinc transport</keyword>
<comment type="subcellular location">
    <subcellularLocation>
        <location evidence="1">Membrane</location>
        <topology evidence="1">Multi-pass membrane protein</topology>
    </subcellularLocation>
</comment>
<dbReference type="OrthoDB" id="9806522at2"/>
<evidence type="ECO:0000256" key="7">
    <source>
        <dbReference type="ARBA" id="ARBA00022989"/>
    </source>
</evidence>
<evidence type="ECO:0000313" key="13">
    <source>
        <dbReference type="Proteomes" id="UP000002383"/>
    </source>
</evidence>
<keyword evidence="8 9" id="KW-0472">Membrane</keyword>